<dbReference type="PANTHER" id="PTHR37030:SF1">
    <property type="entry name" value="NUCLEOTIDYLTRANSFERASE"/>
    <property type="match status" value="1"/>
</dbReference>
<dbReference type="CDD" id="cd05403">
    <property type="entry name" value="NT_KNTase_like"/>
    <property type="match status" value="1"/>
</dbReference>
<dbReference type="PANTHER" id="PTHR37030">
    <property type="entry name" value="NUCLEOTIDYLTRANSFERASE"/>
    <property type="match status" value="1"/>
</dbReference>
<proteinExistence type="predicted"/>
<dbReference type="Proteomes" id="UP000199227">
    <property type="component" value="Unassembled WGS sequence"/>
</dbReference>
<gene>
    <name evidence="2" type="ORF">SAMN05216234_1088</name>
</gene>
<evidence type="ECO:0000313" key="3">
    <source>
        <dbReference type="Proteomes" id="UP000199227"/>
    </source>
</evidence>
<dbReference type="STRING" id="223786.SAMN05216234_1088"/>
<evidence type="ECO:0000313" key="2">
    <source>
        <dbReference type="EMBL" id="SFP15549.1"/>
    </source>
</evidence>
<name>A0A1I5N1A6_9BACT</name>
<sequence length="106" mass="12783">MVDINTLKVEIVEHLKPLQPEKVLLFGSFAYGKPNEESDIDLFIIKNLPKEEFRDYKLKIRRKIRKLIEKYRIGFDIIVASEDMIKDRDDYFYRVELEKKAKVLYE</sequence>
<dbReference type="SUPFAM" id="SSF81301">
    <property type="entry name" value="Nucleotidyltransferase"/>
    <property type="match status" value="1"/>
</dbReference>
<reference evidence="2 3" key="1">
    <citation type="submission" date="2016-10" db="EMBL/GenBank/DDBJ databases">
        <authorList>
            <person name="de Groot N.N."/>
        </authorList>
    </citation>
    <scope>NUCLEOTIDE SEQUENCE [LARGE SCALE GENOMIC DNA]</scope>
    <source>
        <strain evidence="2 3">EP1-55-1</strain>
    </source>
</reference>
<dbReference type="GO" id="GO:0016779">
    <property type="term" value="F:nucleotidyltransferase activity"/>
    <property type="evidence" value="ECO:0007669"/>
    <property type="project" value="InterPro"/>
</dbReference>
<dbReference type="Gene3D" id="3.30.460.10">
    <property type="entry name" value="Beta Polymerase, domain 2"/>
    <property type="match status" value="1"/>
</dbReference>
<keyword evidence="3" id="KW-1185">Reference proteome</keyword>
<accession>A0A1I5N1A6</accession>
<feature type="domain" description="Polymerase nucleotidyl transferase" evidence="1">
    <location>
        <begin position="10"/>
        <end position="78"/>
    </location>
</feature>
<dbReference type="Pfam" id="PF01909">
    <property type="entry name" value="NTP_transf_2"/>
    <property type="match status" value="1"/>
</dbReference>
<dbReference type="EMBL" id="FOXB01000008">
    <property type="protein sequence ID" value="SFP15549.1"/>
    <property type="molecule type" value="Genomic_DNA"/>
</dbReference>
<dbReference type="AlphaFoldDB" id="A0A1I5N1A6"/>
<organism evidence="2 3">
    <name type="scientific">Hydrogenimonas thermophila</name>
    <dbReference type="NCBI Taxonomy" id="223786"/>
    <lineage>
        <taxon>Bacteria</taxon>
        <taxon>Pseudomonadati</taxon>
        <taxon>Campylobacterota</taxon>
        <taxon>Epsilonproteobacteria</taxon>
        <taxon>Campylobacterales</taxon>
        <taxon>Hydrogenimonadaceae</taxon>
        <taxon>Hydrogenimonas</taxon>
    </lineage>
</organism>
<protein>
    <submittedName>
        <fullName evidence="2">Nucleotidyltransferase domain-containing protein</fullName>
    </submittedName>
</protein>
<dbReference type="OrthoDB" id="5362391at2"/>
<dbReference type="RefSeq" id="WP_092911468.1">
    <property type="nucleotide sequence ID" value="NZ_CP136592.1"/>
</dbReference>
<dbReference type="InterPro" id="IPR002934">
    <property type="entry name" value="Polymerase_NTP_transf_dom"/>
</dbReference>
<evidence type="ECO:0000259" key="1">
    <source>
        <dbReference type="Pfam" id="PF01909"/>
    </source>
</evidence>
<keyword evidence="2" id="KW-0808">Transferase</keyword>
<dbReference type="InterPro" id="IPR043519">
    <property type="entry name" value="NT_sf"/>
</dbReference>